<evidence type="ECO:0000256" key="1">
    <source>
        <dbReference type="SAM" id="SignalP"/>
    </source>
</evidence>
<keyword evidence="3" id="KW-1185">Reference proteome</keyword>
<keyword evidence="1" id="KW-0732">Signal</keyword>
<name>A0ABD3N9U0_9STRA</name>
<protein>
    <recommendedName>
        <fullName evidence="4">Fe2OG dioxygenase domain-containing protein</fullName>
    </recommendedName>
</protein>
<evidence type="ECO:0000313" key="2">
    <source>
        <dbReference type="EMBL" id="KAL3771322.1"/>
    </source>
</evidence>
<gene>
    <name evidence="2" type="ORF">ACHAWO_005388</name>
</gene>
<accession>A0ABD3N9U0</accession>
<feature type="signal peptide" evidence="1">
    <location>
        <begin position="1"/>
        <end position="29"/>
    </location>
</feature>
<comment type="caution">
    <text evidence="2">The sequence shown here is derived from an EMBL/GenBank/DDBJ whole genome shotgun (WGS) entry which is preliminary data.</text>
</comment>
<sequence>MHRTKPATSSILTLLTVASLSFVSPNAQADELNRFWRHIHRTQSGLYDGDVHNPSSSDIDLYNEMEECIQRSIDRNGLNQQSSPEVADTLLDSINRTVLVEIKQAITPQQAHALEQLAKCTREIFPITRLKHRNFHEAGGGNDVTYLQVLLQHFLPEVYETVLQITDLAYHTAQWSTIHMPLPRKCGLRTSEHLNYDSFKTLGGHADSGSVYTTVFSLSDSRKYKGGEFYVGTLPYESILIDEGESADPNATIPFYDELYYYKPRQYSAVVFWSFLYHGVTGVNGTRETFANELWMHNDAPWFKTRPMNAEMELFLKRLGGRLVETEGDVNEVAKLWPLKNEVKDYDYFYDYGVDRWLEAFDVEDERSEL</sequence>
<evidence type="ECO:0008006" key="4">
    <source>
        <dbReference type="Google" id="ProtNLM"/>
    </source>
</evidence>
<feature type="chain" id="PRO_5044848209" description="Fe2OG dioxygenase domain-containing protein" evidence="1">
    <location>
        <begin position="30"/>
        <end position="370"/>
    </location>
</feature>
<evidence type="ECO:0000313" key="3">
    <source>
        <dbReference type="Proteomes" id="UP001530400"/>
    </source>
</evidence>
<organism evidence="2 3">
    <name type="scientific">Cyclotella atomus</name>
    <dbReference type="NCBI Taxonomy" id="382360"/>
    <lineage>
        <taxon>Eukaryota</taxon>
        <taxon>Sar</taxon>
        <taxon>Stramenopiles</taxon>
        <taxon>Ochrophyta</taxon>
        <taxon>Bacillariophyta</taxon>
        <taxon>Coscinodiscophyceae</taxon>
        <taxon>Thalassiosirophycidae</taxon>
        <taxon>Stephanodiscales</taxon>
        <taxon>Stephanodiscaceae</taxon>
        <taxon>Cyclotella</taxon>
    </lineage>
</organism>
<proteinExistence type="predicted"/>
<dbReference type="EMBL" id="JALLPJ020001289">
    <property type="protein sequence ID" value="KAL3771322.1"/>
    <property type="molecule type" value="Genomic_DNA"/>
</dbReference>
<dbReference type="Proteomes" id="UP001530400">
    <property type="component" value="Unassembled WGS sequence"/>
</dbReference>
<dbReference type="Gene3D" id="2.60.120.620">
    <property type="entry name" value="q2cbj1_9rhob like domain"/>
    <property type="match status" value="1"/>
</dbReference>
<reference evidence="2 3" key="1">
    <citation type="submission" date="2024-10" db="EMBL/GenBank/DDBJ databases">
        <title>Updated reference genomes for cyclostephanoid diatoms.</title>
        <authorList>
            <person name="Roberts W.R."/>
            <person name="Alverson A.J."/>
        </authorList>
    </citation>
    <scope>NUCLEOTIDE SEQUENCE [LARGE SCALE GENOMIC DNA]</scope>
    <source>
        <strain evidence="2 3">AJA010-31</strain>
    </source>
</reference>
<dbReference type="AlphaFoldDB" id="A0ABD3N9U0"/>